<gene>
    <name evidence="1" type="ORF">FN960_05295</name>
</gene>
<name>A0A554A2K2_9BACI</name>
<accession>A0A554A2K2</accession>
<dbReference type="OrthoDB" id="1797229at2"/>
<evidence type="ECO:0000313" key="2">
    <source>
        <dbReference type="Proteomes" id="UP000318521"/>
    </source>
</evidence>
<keyword evidence="2" id="KW-1185">Reference proteome</keyword>
<dbReference type="EMBL" id="VLXZ01000002">
    <property type="protein sequence ID" value="TSB47921.1"/>
    <property type="molecule type" value="Genomic_DNA"/>
</dbReference>
<organism evidence="1 2">
    <name type="scientific">Alkalicoccobacillus porphyridii</name>
    <dbReference type="NCBI Taxonomy" id="2597270"/>
    <lineage>
        <taxon>Bacteria</taxon>
        <taxon>Bacillati</taxon>
        <taxon>Bacillota</taxon>
        <taxon>Bacilli</taxon>
        <taxon>Bacillales</taxon>
        <taxon>Bacillaceae</taxon>
        <taxon>Alkalicoccobacillus</taxon>
    </lineage>
</organism>
<proteinExistence type="predicted"/>
<sequence>MYHSSFEPPTDYYDPSIQDIDEQICKLVNERKKRSDNNPGFPPQRLLSSWAKEYQFYEEFLNGLFSTLVNEDLQQPIIVPKVFLKNIPILKAHGENDVFYSMTTMRQFQNASLIYLTCDRYIPAEALHQHEHHEYPHLELFIEGDDKTYNCQWQGGGGSADHMSNTYVVSPPLPDDVSGLTFVFREFKTPSKREATGYEFTIMC</sequence>
<reference evidence="1 2" key="1">
    <citation type="submission" date="2019-07" db="EMBL/GenBank/DDBJ databases">
        <authorList>
            <person name="Park Y.J."/>
            <person name="Jeong S.E."/>
            <person name="Jung H.S."/>
        </authorList>
    </citation>
    <scope>NUCLEOTIDE SEQUENCE [LARGE SCALE GENOMIC DNA]</scope>
    <source>
        <strain evidence="2">P16(2019)</strain>
    </source>
</reference>
<protein>
    <submittedName>
        <fullName evidence="1">Uncharacterized protein</fullName>
    </submittedName>
</protein>
<dbReference type="Proteomes" id="UP000318521">
    <property type="component" value="Unassembled WGS sequence"/>
</dbReference>
<dbReference type="RefSeq" id="WP_143847594.1">
    <property type="nucleotide sequence ID" value="NZ_VLXZ01000002.1"/>
</dbReference>
<evidence type="ECO:0000313" key="1">
    <source>
        <dbReference type="EMBL" id="TSB47921.1"/>
    </source>
</evidence>
<comment type="caution">
    <text evidence="1">The sequence shown here is derived from an EMBL/GenBank/DDBJ whole genome shotgun (WGS) entry which is preliminary data.</text>
</comment>
<dbReference type="AlphaFoldDB" id="A0A554A2K2"/>